<name>A0ACB9D141_CICIN</name>
<comment type="caution">
    <text evidence="1">The sequence shown here is derived from an EMBL/GenBank/DDBJ whole genome shotgun (WGS) entry which is preliminary data.</text>
</comment>
<gene>
    <name evidence="1" type="ORF">L2E82_30595</name>
</gene>
<keyword evidence="2" id="KW-1185">Reference proteome</keyword>
<dbReference type="EMBL" id="CM042013">
    <property type="protein sequence ID" value="KAI3740173.1"/>
    <property type="molecule type" value="Genomic_DNA"/>
</dbReference>
<organism evidence="1 2">
    <name type="scientific">Cichorium intybus</name>
    <name type="common">Chicory</name>
    <dbReference type="NCBI Taxonomy" id="13427"/>
    <lineage>
        <taxon>Eukaryota</taxon>
        <taxon>Viridiplantae</taxon>
        <taxon>Streptophyta</taxon>
        <taxon>Embryophyta</taxon>
        <taxon>Tracheophyta</taxon>
        <taxon>Spermatophyta</taxon>
        <taxon>Magnoliopsida</taxon>
        <taxon>eudicotyledons</taxon>
        <taxon>Gunneridae</taxon>
        <taxon>Pentapetalae</taxon>
        <taxon>asterids</taxon>
        <taxon>campanulids</taxon>
        <taxon>Asterales</taxon>
        <taxon>Asteraceae</taxon>
        <taxon>Cichorioideae</taxon>
        <taxon>Cichorieae</taxon>
        <taxon>Cichoriinae</taxon>
        <taxon>Cichorium</taxon>
    </lineage>
</organism>
<sequence>MVTLKSNSLSSLVMDVVRPETTNSNPNSPTSTSTSTSTSTPLMVRRRKVERIFPVYARGKLSPRSDSAVNWGSVVGDSIWDDVRVEANCQCGTGAFLEAFDGGAVDHSQYLVAEACTPSCEAVDLSQSSFYLHDSLNQSMANYSLDDENTNDSPTMEIDYEEEFSYSFELSDDEIGKRLNQMASLSHVPKVNGEFPSLDEASLDHQRLQLYQLVESKVRGDGNWQAAAELSEFKRH</sequence>
<evidence type="ECO:0000313" key="1">
    <source>
        <dbReference type="EMBL" id="KAI3740173.1"/>
    </source>
</evidence>
<accession>A0ACB9D141</accession>
<reference evidence="1 2" key="2">
    <citation type="journal article" date="2022" name="Mol. Ecol. Resour.">
        <title>The genomes of chicory, endive, great burdock and yacon provide insights into Asteraceae paleo-polyploidization history and plant inulin production.</title>
        <authorList>
            <person name="Fan W."/>
            <person name="Wang S."/>
            <person name="Wang H."/>
            <person name="Wang A."/>
            <person name="Jiang F."/>
            <person name="Liu H."/>
            <person name="Zhao H."/>
            <person name="Xu D."/>
            <person name="Zhang Y."/>
        </authorList>
    </citation>
    <scope>NUCLEOTIDE SEQUENCE [LARGE SCALE GENOMIC DNA]</scope>
    <source>
        <strain evidence="2">cv. Punajuju</strain>
        <tissue evidence="1">Leaves</tissue>
    </source>
</reference>
<evidence type="ECO:0000313" key="2">
    <source>
        <dbReference type="Proteomes" id="UP001055811"/>
    </source>
</evidence>
<dbReference type="Proteomes" id="UP001055811">
    <property type="component" value="Linkage Group LG05"/>
</dbReference>
<protein>
    <submittedName>
        <fullName evidence="1">Uncharacterized protein</fullName>
    </submittedName>
</protein>
<reference evidence="2" key="1">
    <citation type="journal article" date="2022" name="Mol. Ecol. Resour.">
        <title>The genomes of chicory, endive, great burdock and yacon provide insights into Asteraceae palaeo-polyploidization history and plant inulin production.</title>
        <authorList>
            <person name="Fan W."/>
            <person name="Wang S."/>
            <person name="Wang H."/>
            <person name="Wang A."/>
            <person name="Jiang F."/>
            <person name="Liu H."/>
            <person name="Zhao H."/>
            <person name="Xu D."/>
            <person name="Zhang Y."/>
        </authorList>
    </citation>
    <scope>NUCLEOTIDE SEQUENCE [LARGE SCALE GENOMIC DNA]</scope>
    <source>
        <strain evidence="2">cv. Punajuju</strain>
    </source>
</reference>
<proteinExistence type="predicted"/>